<accession>A0A834IAN4</accession>
<sequence>MSNRGEAPQILAQGVYVVSNGLMSEHWEKTARLRTRFTQELLPMMQFDTISVQQKLDATWDILQDQRKVPRELLPNTGVGEEMEELLSSSFIQSPMYGTRCSNYLALNHDCVFWAEKIQQGEFLGDVPLGHVSSQQFSI</sequence>
<dbReference type="InterPro" id="IPR008551">
    <property type="entry name" value="TANGO2"/>
</dbReference>
<evidence type="ECO:0000313" key="2">
    <source>
        <dbReference type="Proteomes" id="UP000625711"/>
    </source>
</evidence>
<evidence type="ECO:0000313" key="1">
    <source>
        <dbReference type="EMBL" id="KAF7277652.1"/>
    </source>
</evidence>
<dbReference type="EMBL" id="JAACXV010000538">
    <property type="protein sequence ID" value="KAF7277652.1"/>
    <property type="molecule type" value="Genomic_DNA"/>
</dbReference>
<protein>
    <submittedName>
        <fullName evidence="1">Uncharacterized protein</fullName>
    </submittedName>
</protein>
<dbReference type="AlphaFoldDB" id="A0A834IAN4"/>
<dbReference type="Proteomes" id="UP000625711">
    <property type="component" value="Unassembled WGS sequence"/>
</dbReference>
<dbReference type="Pfam" id="PF05742">
    <property type="entry name" value="TANGO2"/>
    <property type="match status" value="1"/>
</dbReference>
<organism evidence="1 2">
    <name type="scientific">Rhynchophorus ferrugineus</name>
    <name type="common">Red palm weevil</name>
    <name type="synonym">Curculio ferrugineus</name>
    <dbReference type="NCBI Taxonomy" id="354439"/>
    <lineage>
        <taxon>Eukaryota</taxon>
        <taxon>Metazoa</taxon>
        <taxon>Ecdysozoa</taxon>
        <taxon>Arthropoda</taxon>
        <taxon>Hexapoda</taxon>
        <taxon>Insecta</taxon>
        <taxon>Pterygota</taxon>
        <taxon>Neoptera</taxon>
        <taxon>Endopterygota</taxon>
        <taxon>Coleoptera</taxon>
        <taxon>Polyphaga</taxon>
        <taxon>Cucujiformia</taxon>
        <taxon>Curculionidae</taxon>
        <taxon>Dryophthorinae</taxon>
        <taxon>Rhynchophorus</taxon>
    </lineage>
</organism>
<dbReference type="OrthoDB" id="191601at2759"/>
<keyword evidence="2" id="KW-1185">Reference proteome</keyword>
<comment type="caution">
    <text evidence="1">The sequence shown here is derived from an EMBL/GenBank/DDBJ whole genome shotgun (WGS) entry which is preliminary data.</text>
</comment>
<name>A0A834IAN4_RHYFE</name>
<proteinExistence type="predicted"/>
<gene>
    <name evidence="1" type="ORF">GWI33_002923</name>
</gene>
<reference evidence="1" key="1">
    <citation type="submission" date="2020-08" db="EMBL/GenBank/DDBJ databases">
        <title>Genome sequencing and assembly of the red palm weevil Rhynchophorus ferrugineus.</title>
        <authorList>
            <person name="Dias G.B."/>
            <person name="Bergman C.M."/>
            <person name="Manee M."/>
        </authorList>
    </citation>
    <scope>NUCLEOTIDE SEQUENCE</scope>
    <source>
        <strain evidence="1">AA-2017</strain>
        <tissue evidence="1">Whole larva</tissue>
    </source>
</reference>